<accession>A0A1Y5XYE7</accession>
<keyword evidence="1" id="KW-0812">Transmembrane</keyword>
<feature type="transmembrane region" description="Helical" evidence="1">
    <location>
        <begin position="12"/>
        <end position="29"/>
    </location>
</feature>
<reference evidence="2 3" key="1">
    <citation type="submission" date="2017-04" db="EMBL/GenBank/DDBJ databases">
        <authorList>
            <person name="Afonso C.L."/>
            <person name="Miller P.J."/>
            <person name="Scott M.A."/>
            <person name="Spackman E."/>
            <person name="Goraichik I."/>
            <person name="Dimitrov K.M."/>
            <person name="Suarez D.L."/>
            <person name="Swayne D.E."/>
        </authorList>
    </citation>
    <scope>NUCLEOTIDE SEQUENCE [LARGE SCALE GENOMIC DNA]</scope>
    <source>
        <strain evidence="2 3">DSM 43828</strain>
    </source>
</reference>
<evidence type="ECO:0008006" key="4">
    <source>
        <dbReference type="Google" id="ProtNLM"/>
    </source>
</evidence>
<gene>
    <name evidence="2" type="ORF">SAMN05661093_05750</name>
</gene>
<protein>
    <recommendedName>
        <fullName evidence="4">Histidine kinase</fullName>
    </recommendedName>
</protein>
<organism evidence="2 3">
    <name type="scientific">Kibdelosporangium aridum</name>
    <dbReference type="NCBI Taxonomy" id="2030"/>
    <lineage>
        <taxon>Bacteria</taxon>
        <taxon>Bacillati</taxon>
        <taxon>Actinomycetota</taxon>
        <taxon>Actinomycetes</taxon>
        <taxon>Pseudonocardiales</taxon>
        <taxon>Pseudonocardiaceae</taxon>
        <taxon>Kibdelosporangium</taxon>
    </lineage>
</organism>
<keyword evidence="1" id="KW-0472">Membrane</keyword>
<dbReference type="Proteomes" id="UP000192674">
    <property type="component" value="Unassembled WGS sequence"/>
</dbReference>
<keyword evidence="1" id="KW-1133">Transmembrane helix</keyword>
<proteinExistence type="predicted"/>
<evidence type="ECO:0000313" key="2">
    <source>
        <dbReference type="EMBL" id="SMD18328.1"/>
    </source>
</evidence>
<evidence type="ECO:0000313" key="3">
    <source>
        <dbReference type="Proteomes" id="UP000192674"/>
    </source>
</evidence>
<evidence type="ECO:0000256" key="1">
    <source>
        <dbReference type="SAM" id="Phobius"/>
    </source>
</evidence>
<dbReference type="AlphaFoldDB" id="A0A1Y5XYE7"/>
<name>A0A1Y5XYE7_KIBAR</name>
<dbReference type="EMBL" id="FWXV01000005">
    <property type="protein sequence ID" value="SMD18328.1"/>
    <property type="molecule type" value="Genomic_DNA"/>
</dbReference>
<feature type="transmembrane region" description="Helical" evidence="1">
    <location>
        <begin position="35"/>
        <end position="54"/>
    </location>
</feature>
<keyword evidence="3" id="KW-1185">Reference proteome</keyword>
<sequence>MLELHEPARRYAAVWKVAVIVPTSVLAPFTDDRPAILVAASVVLTWSVAGFVLLRHQPRVTLAVDVAVAVADLYVIRDSRRFAATNAVNLVPVLTDLCGDARFSGPPGPVLLPAHQAEAICGAVTEALMNVRRHAGDVAAEVTLSADGGMTVIAFPSFRIRSS</sequence>